<gene>
    <name evidence="11" type="primary">gspJ</name>
    <name evidence="11" type="ORF">NX722_25770</name>
</gene>
<name>A0ABT3N2W8_9GAMM</name>
<keyword evidence="5" id="KW-0488">Methylation</keyword>
<keyword evidence="12" id="KW-1185">Reference proteome</keyword>
<dbReference type="PANTHER" id="PTHR39583">
    <property type="entry name" value="TYPE II SECRETION SYSTEM PROTEIN J-RELATED"/>
    <property type="match status" value="1"/>
</dbReference>
<dbReference type="SUPFAM" id="SSF54523">
    <property type="entry name" value="Pili subunits"/>
    <property type="match status" value="1"/>
</dbReference>
<keyword evidence="7 10" id="KW-0812">Transmembrane</keyword>
<dbReference type="InterPro" id="IPR010055">
    <property type="entry name" value="T2SS_protein-GspJ"/>
</dbReference>
<accession>A0ABT3N2W8</accession>
<evidence type="ECO:0000256" key="9">
    <source>
        <dbReference type="ARBA" id="ARBA00023136"/>
    </source>
</evidence>
<sequence length="218" mass="25279">MSFSVVRCPLSVPRRAIKRQKGFTLLEILVAIAIFSLLTLSARQLFVSVIDAKEITRSNLQRLKEVEYTMLVLEQDFRQVVDRGVRTDGYVSTQSLFSDDTMLNTDDQAIAFVRSNWRNPAQQLPRSELQRVSYRLKSNTLERMHHPVLDPLENAEPANRELLNGVNSLKFRFFYNSKWHNALQDSGQLPEGLLIEMDLQDLGRIERRFLLPEQWESA</sequence>
<comment type="caution">
    <text evidence="11">The sequence shown here is derived from an EMBL/GenBank/DDBJ whole genome shotgun (WGS) entry which is preliminary data.</text>
</comment>
<dbReference type="Proteomes" id="UP001209854">
    <property type="component" value="Unassembled WGS sequence"/>
</dbReference>
<dbReference type="PANTHER" id="PTHR39583:SF2">
    <property type="entry name" value="TYPE II SECRETION SYSTEM PROTEIN J"/>
    <property type="match status" value="1"/>
</dbReference>
<dbReference type="RefSeq" id="WP_262565707.1">
    <property type="nucleotide sequence ID" value="NZ_JAPFCC010000001.1"/>
</dbReference>
<dbReference type="InterPro" id="IPR012902">
    <property type="entry name" value="N_methyl_site"/>
</dbReference>
<keyword evidence="8 10" id="KW-1133">Transmembrane helix</keyword>
<evidence type="ECO:0000256" key="2">
    <source>
        <dbReference type="ARBA" id="ARBA00011084"/>
    </source>
</evidence>
<dbReference type="InterPro" id="IPR045584">
    <property type="entry name" value="Pilin-like"/>
</dbReference>
<evidence type="ECO:0000256" key="6">
    <source>
        <dbReference type="ARBA" id="ARBA00022519"/>
    </source>
</evidence>
<evidence type="ECO:0000313" key="11">
    <source>
        <dbReference type="EMBL" id="MCW7555975.1"/>
    </source>
</evidence>
<proteinExistence type="inferred from homology"/>
<feature type="transmembrane region" description="Helical" evidence="10">
    <location>
        <begin position="23"/>
        <end position="42"/>
    </location>
</feature>
<dbReference type="InterPro" id="IPR051621">
    <property type="entry name" value="T2SS_protein_J"/>
</dbReference>
<dbReference type="NCBIfam" id="TIGR02532">
    <property type="entry name" value="IV_pilin_GFxxxE"/>
    <property type="match status" value="1"/>
</dbReference>
<comment type="subcellular location">
    <subcellularLocation>
        <location evidence="1">Cell inner membrane</location>
        <topology evidence="1">Single-pass membrane protein</topology>
    </subcellularLocation>
</comment>
<dbReference type="Gene3D" id="2.10.70.20">
    <property type="entry name" value="gspk-gspi-gspj complex like domains"/>
    <property type="match status" value="1"/>
</dbReference>
<dbReference type="Pfam" id="PF07963">
    <property type="entry name" value="N_methyl"/>
    <property type="match status" value="1"/>
</dbReference>
<keyword evidence="9 10" id="KW-0472">Membrane</keyword>
<dbReference type="EMBL" id="JAPFCC010000001">
    <property type="protein sequence ID" value="MCW7555975.1"/>
    <property type="molecule type" value="Genomic_DNA"/>
</dbReference>
<evidence type="ECO:0000256" key="3">
    <source>
        <dbReference type="ARBA" id="ARBA00021539"/>
    </source>
</evidence>
<evidence type="ECO:0000256" key="8">
    <source>
        <dbReference type="ARBA" id="ARBA00022989"/>
    </source>
</evidence>
<evidence type="ECO:0000256" key="10">
    <source>
        <dbReference type="SAM" id="Phobius"/>
    </source>
</evidence>
<dbReference type="Pfam" id="PF11612">
    <property type="entry name" value="T2SSJ"/>
    <property type="match status" value="1"/>
</dbReference>
<evidence type="ECO:0000256" key="5">
    <source>
        <dbReference type="ARBA" id="ARBA00022481"/>
    </source>
</evidence>
<evidence type="ECO:0000256" key="1">
    <source>
        <dbReference type="ARBA" id="ARBA00004377"/>
    </source>
</evidence>
<evidence type="ECO:0000313" key="12">
    <source>
        <dbReference type="Proteomes" id="UP001209854"/>
    </source>
</evidence>
<keyword evidence="6" id="KW-0997">Cell inner membrane</keyword>
<dbReference type="Gene3D" id="3.10.610.10">
    <property type="entry name" value="GSPII I/J protein-like"/>
    <property type="match status" value="1"/>
</dbReference>
<evidence type="ECO:0000256" key="4">
    <source>
        <dbReference type="ARBA" id="ARBA00022475"/>
    </source>
</evidence>
<dbReference type="NCBIfam" id="TIGR01711">
    <property type="entry name" value="gspJ"/>
    <property type="match status" value="1"/>
</dbReference>
<dbReference type="PROSITE" id="PS00409">
    <property type="entry name" value="PROKAR_NTER_METHYL"/>
    <property type="match status" value="1"/>
</dbReference>
<evidence type="ECO:0000256" key="7">
    <source>
        <dbReference type="ARBA" id="ARBA00022692"/>
    </source>
</evidence>
<protein>
    <recommendedName>
        <fullName evidence="3">Type II secretion system protein J</fullName>
    </recommendedName>
</protein>
<organism evidence="11 12">
    <name type="scientific">Endozoicomonas gorgoniicola</name>
    <dbReference type="NCBI Taxonomy" id="1234144"/>
    <lineage>
        <taxon>Bacteria</taxon>
        <taxon>Pseudomonadati</taxon>
        <taxon>Pseudomonadota</taxon>
        <taxon>Gammaproteobacteria</taxon>
        <taxon>Oceanospirillales</taxon>
        <taxon>Endozoicomonadaceae</taxon>
        <taxon>Endozoicomonas</taxon>
    </lineage>
</organism>
<comment type="similarity">
    <text evidence="2">Belongs to the GSP J family.</text>
</comment>
<keyword evidence="4" id="KW-1003">Cell membrane</keyword>
<reference evidence="11 12" key="1">
    <citation type="submission" date="2022-10" db="EMBL/GenBank/DDBJ databases">
        <title>High-quality genome sequences of two octocoral-associated bacteria, Endozoicomonas euniceicola EF212 and Endozoicomonas gorgoniicola PS125.</title>
        <authorList>
            <person name="Chiou Y.-J."/>
            <person name="Chen Y.-H."/>
        </authorList>
    </citation>
    <scope>NUCLEOTIDE SEQUENCE [LARGE SCALE GENOMIC DNA]</scope>
    <source>
        <strain evidence="11 12">PS125</strain>
    </source>
</reference>